<sequence length="248" mass="28332">MDAATDKKARRRVYFKTMRQMYRNEEKQEKEYLIKKIQELENDLATLVLLQKTGSDESKTALPWKDIAQELNEGVKVASSGLKMLKTQVETIATQMYHNTDRIFQQYGFPALDSPETIDWDTESINIDGGDYTVYRRQAKMAESLEDAIAFVDSTLLSIQASYAEQHAISQTVVEIEGNTKQFAIVTPRQEFVNLLCGEFSTPSRCVFVLQQILDDEACPHRGFRQRNRMFWYEGSIKGVLTSGCAQA</sequence>
<dbReference type="EMBL" id="QUSY01001316">
    <property type="protein sequence ID" value="RHY25367.1"/>
    <property type="molecule type" value="Genomic_DNA"/>
</dbReference>
<evidence type="ECO:0008006" key="3">
    <source>
        <dbReference type="Google" id="ProtNLM"/>
    </source>
</evidence>
<protein>
    <recommendedName>
        <fullName evidence="3">START domain-containing protein</fullName>
    </recommendedName>
</protein>
<dbReference type="Proteomes" id="UP000285060">
    <property type="component" value="Unassembled WGS sequence"/>
</dbReference>
<accession>A0A418ALJ9</accession>
<reference evidence="1 2" key="1">
    <citation type="submission" date="2018-08" db="EMBL/GenBank/DDBJ databases">
        <title>Aphanomyces genome sequencing and annotation.</title>
        <authorList>
            <person name="Minardi D."/>
            <person name="Oidtmann B."/>
            <person name="Van Der Giezen M."/>
            <person name="Studholme D.J."/>
        </authorList>
    </citation>
    <scope>NUCLEOTIDE SEQUENCE [LARGE SCALE GENOMIC DNA]</scope>
    <source>
        <strain evidence="1 2">NJM0002</strain>
    </source>
</reference>
<dbReference type="AlphaFoldDB" id="A0A418ALJ9"/>
<proteinExistence type="predicted"/>
<organism evidence="1 2">
    <name type="scientific">Aphanomyces invadans</name>
    <dbReference type="NCBI Taxonomy" id="157072"/>
    <lineage>
        <taxon>Eukaryota</taxon>
        <taxon>Sar</taxon>
        <taxon>Stramenopiles</taxon>
        <taxon>Oomycota</taxon>
        <taxon>Saprolegniomycetes</taxon>
        <taxon>Saprolegniales</taxon>
        <taxon>Verrucalvaceae</taxon>
        <taxon>Aphanomyces</taxon>
    </lineage>
</organism>
<comment type="caution">
    <text evidence="1">The sequence shown here is derived from an EMBL/GenBank/DDBJ whole genome shotgun (WGS) entry which is preliminary data.</text>
</comment>
<evidence type="ECO:0000313" key="1">
    <source>
        <dbReference type="EMBL" id="RHY25367.1"/>
    </source>
</evidence>
<evidence type="ECO:0000313" key="2">
    <source>
        <dbReference type="Proteomes" id="UP000285060"/>
    </source>
</evidence>
<keyword evidence="2" id="KW-1185">Reference proteome</keyword>
<name>A0A418ALJ9_9STRA</name>
<gene>
    <name evidence="1" type="ORF">DYB32_008369</name>
</gene>
<dbReference type="VEuPathDB" id="FungiDB:H310_14512"/>